<gene>
    <name evidence="2" type="ORF">COCMIDRAFT_26683</name>
</gene>
<evidence type="ECO:0000313" key="2">
    <source>
        <dbReference type="EMBL" id="EUC45098.1"/>
    </source>
</evidence>
<feature type="region of interest" description="Disordered" evidence="1">
    <location>
        <begin position="1"/>
        <end position="25"/>
    </location>
</feature>
<organism evidence="2 3">
    <name type="scientific">Bipolaris oryzae ATCC 44560</name>
    <dbReference type="NCBI Taxonomy" id="930090"/>
    <lineage>
        <taxon>Eukaryota</taxon>
        <taxon>Fungi</taxon>
        <taxon>Dikarya</taxon>
        <taxon>Ascomycota</taxon>
        <taxon>Pezizomycotina</taxon>
        <taxon>Dothideomycetes</taxon>
        <taxon>Pleosporomycetidae</taxon>
        <taxon>Pleosporales</taxon>
        <taxon>Pleosporineae</taxon>
        <taxon>Pleosporaceae</taxon>
        <taxon>Bipolaris</taxon>
    </lineage>
</organism>
<accession>W6Z5P3</accession>
<dbReference type="Proteomes" id="UP000054032">
    <property type="component" value="Unassembled WGS sequence"/>
</dbReference>
<keyword evidence="3" id="KW-1185">Reference proteome</keyword>
<dbReference type="HOGENOM" id="CLU_1128894_0_0_1"/>
<name>W6Z5P3_COCMI</name>
<evidence type="ECO:0000313" key="3">
    <source>
        <dbReference type="Proteomes" id="UP000054032"/>
    </source>
</evidence>
<dbReference type="AlphaFoldDB" id="W6Z5P3"/>
<sequence length="246" mass="26229">MEQHAKYHIAPRTGRRGDAARGSGGSIAKRTETYMSPSHANHAAARLERGRWRDCECAMGMCEWACGSCALWPLIVTGTVTVTVTVTVAVAVAVTCPTTSASIVGDEYTPTYMHRILGACHGPCPSCCTATLANAAFCRRPSASSSLQSYRGAGRAPNSRRVGIAGAGTHWRAPVQRTCAHPGLAKSALCDLGRAHCCFHGLLLGLSVGPRFAPSIYLVNTWVVGCVIDCWITRLDGWVLIERVTD</sequence>
<dbReference type="RefSeq" id="XP_007688382.1">
    <property type="nucleotide sequence ID" value="XM_007690192.1"/>
</dbReference>
<dbReference type="GeneID" id="19120974"/>
<dbReference type="KEGG" id="bor:COCMIDRAFT_26683"/>
<dbReference type="EMBL" id="KI963991">
    <property type="protein sequence ID" value="EUC45098.1"/>
    <property type="molecule type" value="Genomic_DNA"/>
</dbReference>
<proteinExistence type="predicted"/>
<evidence type="ECO:0000256" key="1">
    <source>
        <dbReference type="SAM" id="MobiDB-lite"/>
    </source>
</evidence>
<protein>
    <submittedName>
        <fullName evidence="2">Uncharacterized protein</fullName>
    </submittedName>
</protein>
<reference evidence="2 3" key="1">
    <citation type="journal article" date="2013" name="PLoS Genet.">
        <title>Comparative genome structure, secondary metabolite, and effector coding capacity across Cochliobolus pathogens.</title>
        <authorList>
            <person name="Condon B.J."/>
            <person name="Leng Y."/>
            <person name="Wu D."/>
            <person name="Bushley K.E."/>
            <person name="Ohm R.A."/>
            <person name="Otillar R."/>
            <person name="Martin J."/>
            <person name="Schackwitz W."/>
            <person name="Grimwood J."/>
            <person name="MohdZainudin N."/>
            <person name="Xue C."/>
            <person name="Wang R."/>
            <person name="Manning V.A."/>
            <person name="Dhillon B."/>
            <person name="Tu Z.J."/>
            <person name="Steffenson B.J."/>
            <person name="Salamov A."/>
            <person name="Sun H."/>
            <person name="Lowry S."/>
            <person name="LaButti K."/>
            <person name="Han J."/>
            <person name="Copeland A."/>
            <person name="Lindquist E."/>
            <person name="Barry K."/>
            <person name="Schmutz J."/>
            <person name="Baker S.E."/>
            <person name="Ciuffetti L.M."/>
            <person name="Grigoriev I.V."/>
            <person name="Zhong S."/>
            <person name="Turgeon B.G."/>
        </authorList>
    </citation>
    <scope>NUCLEOTIDE SEQUENCE [LARGE SCALE GENOMIC DNA]</scope>
    <source>
        <strain evidence="2 3">ATCC 44560</strain>
    </source>
</reference>